<proteinExistence type="predicted"/>
<dbReference type="InterPro" id="IPR013409">
    <property type="entry name" value="CRISPR-assoc_prot_Crn3/Csx3"/>
</dbReference>
<dbReference type="Pfam" id="PF09620">
    <property type="entry name" value="Cas_csx3"/>
    <property type="match status" value="1"/>
</dbReference>
<gene>
    <name evidence="1" type="primary">csx3</name>
    <name evidence="1" type="ORF">ENR15_22790</name>
</gene>
<organism evidence="1">
    <name type="scientific">Planktothricoides sp. SpSt-374</name>
    <dbReference type="NCBI Taxonomy" id="2282167"/>
    <lineage>
        <taxon>Bacteria</taxon>
        <taxon>Bacillati</taxon>
        <taxon>Cyanobacteriota</taxon>
        <taxon>Cyanophyceae</taxon>
        <taxon>Oscillatoriophycideae</taxon>
        <taxon>Oscillatoriales</taxon>
        <taxon>Oscillatoriaceae</taxon>
        <taxon>Planktothricoides</taxon>
    </lineage>
</organism>
<dbReference type="SUPFAM" id="SSF52540">
    <property type="entry name" value="P-loop containing nucleoside triphosphate hydrolases"/>
    <property type="match status" value="1"/>
</dbReference>
<comment type="caution">
    <text evidence="1">The sequence shown here is derived from an EMBL/GenBank/DDBJ whole genome shotgun (WGS) entry which is preliminary data.</text>
</comment>
<dbReference type="NCBIfam" id="TIGR02579">
    <property type="entry name" value="cas_csx3"/>
    <property type="match status" value="1"/>
</dbReference>
<dbReference type="CDD" id="cd09740">
    <property type="entry name" value="Csx3_III-U"/>
    <property type="match status" value="1"/>
</dbReference>
<protein>
    <submittedName>
        <fullName evidence="1">CRISPR-associated protein Csx3</fullName>
    </submittedName>
</protein>
<dbReference type="EMBL" id="DSPX01000233">
    <property type="protein sequence ID" value="HGG03385.1"/>
    <property type="molecule type" value="Genomic_DNA"/>
</dbReference>
<evidence type="ECO:0000313" key="1">
    <source>
        <dbReference type="EMBL" id="HGG03385.1"/>
    </source>
</evidence>
<name>A0A7C3ZNK6_9CYAN</name>
<accession>A0A7C3ZNK6</accession>
<sequence length="307" mass="34078">MAIKNPGIHLQLSQHQSIEGLKYQCLTIELTHKDRMINPEDLEHLELPPGIDATGGVVISGRGPIWLYTYLARELHPTAWIACNDPRLGGAVVVGAYSDLVKIGQIIQLEIPPTHSLCPALMVVGPPDSGKSVFSHALFQSLLGENPDIYLQRANWDGEGNYVLALESQAEREGYKRANKGGLTPEFFPYHGQAILQLRRQKKLVIVDVGGMVQPEKLPVLEACSHYLIISSQPDAVESWHEFCRDRGNLTPVAVIFSVLEDVETVQRLEPYLEITCGPWVMGQTKAVPEVLLQRVRSLLEMPNSHS</sequence>
<dbReference type="AlphaFoldDB" id="A0A7C3ZNK6"/>
<reference evidence="1" key="1">
    <citation type="journal article" date="2020" name="mSystems">
        <title>Genome- and Community-Level Interaction Insights into Carbon Utilization and Element Cycling Functions of Hydrothermarchaeota in Hydrothermal Sediment.</title>
        <authorList>
            <person name="Zhou Z."/>
            <person name="Liu Y."/>
            <person name="Xu W."/>
            <person name="Pan J."/>
            <person name="Luo Z.H."/>
            <person name="Li M."/>
        </authorList>
    </citation>
    <scope>NUCLEOTIDE SEQUENCE [LARGE SCALE GENOMIC DNA]</scope>
    <source>
        <strain evidence="1">SpSt-374</strain>
    </source>
</reference>
<dbReference type="InterPro" id="IPR027417">
    <property type="entry name" value="P-loop_NTPase"/>
</dbReference>